<keyword evidence="1" id="KW-0547">Nucleotide-binding</keyword>
<dbReference type="InterPro" id="IPR011009">
    <property type="entry name" value="Kinase-like_dom_sf"/>
</dbReference>
<accession>A0A8H3ESB2</accession>
<dbReference type="Proteomes" id="UP000664521">
    <property type="component" value="Unassembled WGS sequence"/>
</dbReference>
<dbReference type="InterPro" id="IPR000719">
    <property type="entry name" value="Prot_kinase_dom"/>
</dbReference>
<dbReference type="AlphaFoldDB" id="A0A8H3ESB2"/>
<dbReference type="PANTHER" id="PTHR37542:SF3">
    <property type="entry name" value="PRION-INHIBITION AND PROPAGATION HELO DOMAIN-CONTAINING PROTEIN"/>
    <property type="match status" value="1"/>
</dbReference>
<gene>
    <name evidence="3" type="ORF">HETSPECPRED_000296</name>
</gene>
<dbReference type="SMART" id="SM00220">
    <property type="entry name" value="S_TKc"/>
    <property type="match status" value="1"/>
</dbReference>
<dbReference type="PROSITE" id="PS00107">
    <property type="entry name" value="PROTEIN_KINASE_ATP"/>
    <property type="match status" value="1"/>
</dbReference>
<dbReference type="GO" id="GO:0004672">
    <property type="term" value="F:protein kinase activity"/>
    <property type="evidence" value="ECO:0007669"/>
    <property type="project" value="InterPro"/>
</dbReference>
<dbReference type="PANTHER" id="PTHR37542">
    <property type="entry name" value="HELO DOMAIN-CONTAINING PROTEIN-RELATED"/>
    <property type="match status" value="1"/>
</dbReference>
<dbReference type="SUPFAM" id="SSF56112">
    <property type="entry name" value="Protein kinase-like (PK-like)"/>
    <property type="match status" value="2"/>
</dbReference>
<protein>
    <recommendedName>
        <fullName evidence="2">Protein kinase domain-containing protein</fullName>
    </recommendedName>
</protein>
<dbReference type="GO" id="GO:0005524">
    <property type="term" value="F:ATP binding"/>
    <property type="evidence" value="ECO:0007669"/>
    <property type="project" value="UniProtKB-UniRule"/>
</dbReference>
<comment type="caution">
    <text evidence="3">The sequence shown here is derived from an EMBL/GenBank/DDBJ whole genome shotgun (WGS) entry which is preliminary data.</text>
</comment>
<dbReference type="InterPro" id="IPR017441">
    <property type="entry name" value="Protein_kinase_ATP_BS"/>
</dbReference>
<evidence type="ECO:0000313" key="4">
    <source>
        <dbReference type="Proteomes" id="UP000664521"/>
    </source>
</evidence>
<evidence type="ECO:0000256" key="1">
    <source>
        <dbReference type="PROSITE-ProRule" id="PRU10141"/>
    </source>
</evidence>
<name>A0A8H3ESB2_9LECA</name>
<feature type="binding site" evidence="1">
    <location>
        <position position="269"/>
    </location>
    <ligand>
        <name>ATP</name>
        <dbReference type="ChEBI" id="CHEBI:30616"/>
    </ligand>
</feature>
<dbReference type="Pfam" id="PF00069">
    <property type="entry name" value="Pkinase"/>
    <property type="match status" value="1"/>
</dbReference>
<organism evidence="3 4">
    <name type="scientific">Heterodermia speciosa</name>
    <dbReference type="NCBI Taxonomy" id="116794"/>
    <lineage>
        <taxon>Eukaryota</taxon>
        <taxon>Fungi</taxon>
        <taxon>Dikarya</taxon>
        <taxon>Ascomycota</taxon>
        <taxon>Pezizomycotina</taxon>
        <taxon>Lecanoromycetes</taxon>
        <taxon>OSLEUM clade</taxon>
        <taxon>Lecanoromycetidae</taxon>
        <taxon>Caliciales</taxon>
        <taxon>Physciaceae</taxon>
        <taxon>Heterodermia</taxon>
    </lineage>
</organism>
<dbReference type="PROSITE" id="PS50011">
    <property type="entry name" value="PROTEIN_KINASE_DOM"/>
    <property type="match status" value="1"/>
</dbReference>
<sequence length="1017" mass="117590">MMNQVLDSRYIERSQLLRLLRRLFGSDFLVEDRPDYYALTVPRRLTERYSRLQPSLSRWFYNADTEIAYYRPTRPSNYWRWLGSNTEMEVLRRQIEHLRYQNENAYGRHFVPHDRLLQLMTKEHVRKALEESAVKHYSLDETTEIIIKRAYRIFGVLVLIGQPVSIFKFIENDGHRQLCIDDRLPFGLGVLQEIFSDDIAARRFHEKQKEFTIPIFDKSALPRNFKGEVTLPFLEDHHIGSGGFGNVYKIRIPSSHHRYSVSSEWFVRKEFRPESTQRDFDRELQNLSMLRLLRHPNIVELLGVYTLNGMHNFLFPLASEGNLANLFQSERSPHFQSSEDYFVALAGLGSAVCAMHDYSSESLRAIGCHHDLKPSNVLVDKSEFILADFGLSRLKEPPQTSATLSKDARGDYLAPECEDLEADCEKRIIHRSSDIWSFGCIIAELLTYMIQGPSGVKEFEEKRVYNVRGLILWRFHCGPGKPSKAVADWMEMIKSKCQGPYHRLGLLVEDMLSIRPEQRPRAQEVKERLCTLALEATNQPIDHLYDTVSSKSRSIQVFAERNKFACWKWAYRLATVARAPAFENPDQRYEWKSYESFQSVLYHLRNLHSTLKLIDSDYQISKTLLPLQLKKIGDHLFGILPQNLQDQATVLWEHILLETADNQLLEQFSNELTVDDPRTRVGALAAIKQMRNVVRTRSNQSGTHVLDPECLRDCQNVECFSSEISLQENESRPISVLVERRYVDVNDIEDRKAGKLLDSLEDIVNQLNYAGDRNVLRVLHCRGVFLDKTNAFGMVYDFPEFSVPTSELKATTLAATLDRKPGGQELPLLGARFRLAHALTTLLFRFHSIGWLHKSIASKTIMFFSHPDLPWSEQMQHWYLRGFLHSRLNGDPTGSWTMNSELINYQHPDYLQGLRRGSWRYEAKFDYYSLGIVLLEIGLWQSLEQMLGRWKGTPEEMRRKLLDSAVPKLGIRVGALYRDAVTICLTGRFAEAEGGDFAALRLCFKALVVDQIAQCKA</sequence>
<dbReference type="EMBL" id="CAJPDS010000010">
    <property type="protein sequence ID" value="CAF9911307.1"/>
    <property type="molecule type" value="Genomic_DNA"/>
</dbReference>
<keyword evidence="4" id="KW-1185">Reference proteome</keyword>
<proteinExistence type="predicted"/>
<feature type="domain" description="Protein kinase" evidence="2">
    <location>
        <begin position="233"/>
        <end position="534"/>
    </location>
</feature>
<dbReference type="Gene3D" id="1.10.510.10">
    <property type="entry name" value="Transferase(Phosphotransferase) domain 1"/>
    <property type="match status" value="2"/>
</dbReference>
<dbReference type="OrthoDB" id="4062651at2759"/>
<dbReference type="CDD" id="cd00180">
    <property type="entry name" value="PKc"/>
    <property type="match status" value="1"/>
</dbReference>
<keyword evidence="1" id="KW-0067">ATP-binding</keyword>
<evidence type="ECO:0000313" key="3">
    <source>
        <dbReference type="EMBL" id="CAF9911307.1"/>
    </source>
</evidence>
<reference evidence="3" key="1">
    <citation type="submission" date="2021-03" db="EMBL/GenBank/DDBJ databases">
        <authorList>
            <person name="Tagirdzhanova G."/>
        </authorList>
    </citation>
    <scope>NUCLEOTIDE SEQUENCE</scope>
</reference>
<evidence type="ECO:0000259" key="2">
    <source>
        <dbReference type="PROSITE" id="PS50011"/>
    </source>
</evidence>